<proteinExistence type="predicted"/>
<dbReference type="EMBL" id="UZAH01030077">
    <property type="protein sequence ID" value="VDP09161.1"/>
    <property type="molecule type" value="Genomic_DNA"/>
</dbReference>
<evidence type="ECO:0000313" key="3">
    <source>
        <dbReference type="WBParaSite" id="HPBE_0001754101-mRNA-1"/>
    </source>
</evidence>
<evidence type="ECO:0000313" key="2">
    <source>
        <dbReference type="Proteomes" id="UP000050761"/>
    </source>
</evidence>
<dbReference type="WBParaSite" id="HPBE_0001754101-mRNA-1">
    <property type="protein sequence ID" value="HPBE_0001754101-mRNA-1"/>
    <property type="gene ID" value="HPBE_0001754101"/>
</dbReference>
<gene>
    <name evidence="1" type="ORF">HPBE_LOCUS17540</name>
</gene>
<reference evidence="3" key="2">
    <citation type="submission" date="2019-09" db="UniProtKB">
        <authorList>
            <consortium name="WormBaseParasite"/>
        </authorList>
    </citation>
    <scope>IDENTIFICATION</scope>
</reference>
<accession>A0A183G718</accession>
<reference evidence="1 2" key="1">
    <citation type="submission" date="2018-11" db="EMBL/GenBank/DDBJ databases">
        <authorList>
            <consortium name="Pathogen Informatics"/>
        </authorList>
    </citation>
    <scope>NUCLEOTIDE SEQUENCE [LARGE SCALE GENOMIC DNA]</scope>
</reference>
<organism evidence="2 3">
    <name type="scientific">Heligmosomoides polygyrus</name>
    <name type="common">Parasitic roundworm</name>
    <dbReference type="NCBI Taxonomy" id="6339"/>
    <lineage>
        <taxon>Eukaryota</taxon>
        <taxon>Metazoa</taxon>
        <taxon>Ecdysozoa</taxon>
        <taxon>Nematoda</taxon>
        <taxon>Chromadorea</taxon>
        <taxon>Rhabditida</taxon>
        <taxon>Rhabditina</taxon>
        <taxon>Rhabditomorpha</taxon>
        <taxon>Strongyloidea</taxon>
        <taxon>Heligmosomidae</taxon>
        <taxon>Heligmosomoides</taxon>
    </lineage>
</organism>
<accession>A0A3P8AEL7</accession>
<sequence length="540" mass="59828">MEEHAWRARSGLAVFPGVQPAVMSEEELQGSARVVPGNGDGSVLKSHAGQIKVNMNMNIKQTAKYYINMLNYDQYNQTIPPSISGGVGQPVTKRVYEVVINGHLENRTFYVVNTYNPLNSMGFCNQDKDCPNLPKTLCFGGECLEMWCRFGNDCPPESGCVNSRCRWAENQINCPCTGECDCPTSEENVTKRVYQIVVNGRIEVLTYLVVRTYRPLNALRQCALDTDCPDLSEVFCFFGECMEMLCSSGSQCPSGHMCVDSRCRRAAWVDKNNTTSVNITARPFEILINGTYQIVTFYIVKTYPSINYPGECTMDTQCPNQPEVFCFGGECLEMQCKDDKQCPPGRPCINSRCRRAQPQIGRLCSSDADCPSPVYSTCVANTCKALNQSCSAHTDCPKYPDVYCVSGYCVKLGQECEPLKPCPFMGYTICAGSKCYPYNLPCKVDSDCPSTSLKCSNSFCASASNTAPIRTLFNEMNSDLTLYCCLDVTMGFAISSRQHVTSDTEDLEHHEVQGPDSSMTYGNLQTEISDSAAYIAHRIT</sequence>
<dbReference type="OrthoDB" id="5873444at2759"/>
<name>A0A183G718_HELPZ</name>
<keyword evidence="2" id="KW-1185">Reference proteome</keyword>
<protein>
    <submittedName>
        <fullName evidence="3">Disintegrin domain-containing protein</fullName>
    </submittedName>
</protein>
<evidence type="ECO:0000313" key="1">
    <source>
        <dbReference type="EMBL" id="VDP09161.1"/>
    </source>
</evidence>
<dbReference type="AlphaFoldDB" id="A0A183G718"/>
<dbReference type="Proteomes" id="UP000050761">
    <property type="component" value="Unassembled WGS sequence"/>
</dbReference>